<evidence type="ECO:0000256" key="3">
    <source>
        <dbReference type="ARBA" id="ARBA00022989"/>
    </source>
</evidence>
<protein>
    <submittedName>
        <fullName evidence="6">Cytochrome oxidase biogenesis protein 1-1 (OXA1)</fullName>
    </submittedName>
</protein>
<dbReference type="GO" id="GO:0005743">
    <property type="term" value="C:mitochondrial inner membrane"/>
    <property type="evidence" value="ECO:0007669"/>
    <property type="project" value="TreeGrafter"/>
</dbReference>
<comment type="caution">
    <text evidence="6">The sequence shown here is derived from an EMBL/GenBank/DDBJ whole genome shotgun (WGS) entry which is preliminary data.</text>
</comment>
<keyword evidence="3 5" id="KW-1133">Transmembrane helix</keyword>
<feature type="transmembrane region" description="Helical" evidence="5">
    <location>
        <begin position="311"/>
        <end position="332"/>
    </location>
</feature>
<name>A0AAD9LGE2_BABDI</name>
<sequence length="378" mass="42672">MYIREFSRVYNRTIADPRYLARWDTVVPVFSPCSSGRSTLYEGYGRRRTLSTSNYTCAGNSPTQGRIHTLESLVNHQEGTSEPSVIYTSAEEHLLARIAEHNGNTKGLLQRLLPVEAMRDTLIAIHDVTGLSWAATITACTLFLKVCFIPVWALGERARRNNAHLVPIAVELQEKLKQAQKTGDVKLAVQIQRKLYRQMTRKTFIKGAALQLGAASIQGITFAWVYGGLKMFAIEPTYCAGFALEKVIWLDSLALPDPYYAFPATLGVLMTTVYELNQRTAEQMRLSSGAFSTAMQEQEIRQQKMKYFTRAAIFVFAYFSATMTSGTFFYLIPSFLFQTILRYVTRRGFVANILRLPTPTELPVAKTESITFQKVKTF</sequence>
<dbReference type="Proteomes" id="UP001195914">
    <property type="component" value="Unassembled WGS sequence"/>
</dbReference>
<accession>A0AAD9LGE2</accession>
<reference evidence="6" key="1">
    <citation type="journal article" date="2014" name="Nucleic Acids Res.">
        <title>The evolutionary dynamics of variant antigen genes in Babesia reveal a history of genomic innovation underlying host-parasite interaction.</title>
        <authorList>
            <person name="Jackson A.P."/>
            <person name="Otto T.D."/>
            <person name="Darby A."/>
            <person name="Ramaprasad A."/>
            <person name="Xia D."/>
            <person name="Echaide I.E."/>
            <person name="Farber M."/>
            <person name="Gahlot S."/>
            <person name="Gamble J."/>
            <person name="Gupta D."/>
            <person name="Gupta Y."/>
            <person name="Jackson L."/>
            <person name="Malandrin L."/>
            <person name="Malas T.B."/>
            <person name="Moussa E."/>
            <person name="Nair M."/>
            <person name="Reid A.J."/>
            <person name="Sanders M."/>
            <person name="Sharma J."/>
            <person name="Tracey A."/>
            <person name="Quail M.A."/>
            <person name="Weir W."/>
            <person name="Wastling J.M."/>
            <person name="Hall N."/>
            <person name="Willadsen P."/>
            <person name="Lingelbach K."/>
            <person name="Shiels B."/>
            <person name="Tait A."/>
            <person name="Berriman M."/>
            <person name="Allred D.R."/>
            <person name="Pain A."/>
        </authorList>
    </citation>
    <scope>NUCLEOTIDE SEQUENCE</scope>
    <source>
        <strain evidence="6">1802A</strain>
    </source>
</reference>
<proteinExistence type="predicted"/>
<evidence type="ECO:0000256" key="1">
    <source>
        <dbReference type="ARBA" id="ARBA00004141"/>
    </source>
</evidence>
<keyword evidence="7" id="KW-1185">Reference proteome</keyword>
<dbReference type="InterPro" id="IPR001708">
    <property type="entry name" value="YidC/ALB3/OXA1/COX18"/>
</dbReference>
<evidence type="ECO:0000313" key="6">
    <source>
        <dbReference type="EMBL" id="KAK1934344.1"/>
    </source>
</evidence>
<feature type="transmembrane region" description="Helical" evidence="5">
    <location>
        <begin position="203"/>
        <end position="226"/>
    </location>
</feature>
<evidence type="ECO:0000256" key="4">
    <source>
        <dbReference type="ARBA" id="ARBA00023136"/>
    </source>
</evidence>
<dbReference type="PANTHER" id="PTHR12428:SF65">
    <property type="entry name" value="CYTOCHROME C OXIDASE ASSEMBLY PROTEIN COX18, MITOCHONDRIAL"/>
    <property type="match status" value="1"/>
</dbReference>
<evidence type="ECO:0000256" key="5">
    <source>
        <dbReference type="SAM" id="Phobius"/>
    </source>
</evidence>
<comment type="subcellular location">
    <subcellularLocation>
        <location evidence="1">Membrane</location>
        <topology evidence="1">Multi-pass membrane protein</topology>
    </subcellularLocation>
</comment>
<evidence type="ECO:0000313" key="7">
    <source>
        <dbReference type="Proteomes" id="UP001195914"/>
    </source>
</evidence>
<feature type="transmembrane region" description="Helical" evidence="5">
    <location>
        <begin position="131"/>
        <end position="154"/>
    </location>
</feature>
<keyword evidence="2 5" id="KW-0812">Transmembrane</keyword>
<gene>
    <name evidence="6" type="ORF">X943_000656</name>
</gene>
<feature type="transmembrane region" description="Helical" evidence="5">
    <location>
        <begin position="259"/>
        <end position="276"/>
    </location>
</feature>
<dbReference type="PANTHER" id="PTHR12428">
    <property type="entry name" value="OXA1"/>
    <property type="match status" value="1"/>
</dbReference>
<keyword evidence="4 5" id="KW-0472">Membrane</keyword>
<dbReference type="EMBL" id="JAHBMH010000063">
    <property type="protein sequence ID" value="KAK1934344.1"/>
    <property type="molecule type" value="Genomic_DNA"/>
</dbReference>
<organism evidence="6 7">
    <name type="scientific">Babesia divergens</name>
    <dbReference type="NCBI Taxonomy" id="32595"/>
    <lineage>
        <taxon>Eukaryota</taxon>
        <taxon>Sar</taxon>
        <taxon>Alveolata</taxon>
        <taxon>Apicomplexa</taxon>
        <taxon>Aconoidasida</taxon>
        <taxon>Piroplasmida</taxon>
        <taxon>Babesiidae</taxon>
        <taxon>Babesia</taxon>
    </lineage>
</organism>
<evidence type="ECO:0000256" key="2">
    <source>
        <dbReference type="ARBA" id="ARBA00022692"/>
    </source>
</evidence>
<dbReference type="AlphaFoldDB" id="A0AAD9LGE2"/>
<dbReference type="GO" id="GO:0032977">
    <property type="term" value="F:membrane insertase activity"/>
    <property type="evidence" value="ECO:0007669"/>
    <property type="project" value="InterPro"/>
</dbReference>
<dbReference type="GO" id="GO:0032979">
    <property type="term" value="P:protein insertion into mitochondrial inner membrane from matrix"/>
    <property type="evidence" value="ECO:0007669"/>
    <property type="project" value="TreeGrafter"/>
</dbReference>
<reference evidence="6" key="2">
    <citation type="submission" date="2021-05" db="EMBL/GenBank/DDBJ databases">
        <authorList>
            <person name="Pain A."/>
        </authorList>
    </citation>
    <scope>NUCLEOTIDE SEQUENCE</scope>
    <source>
        <strain evidence="6">1802A</strain>
    </source>
</reference>